<reference evidence="2" key="1">
    <citation type="submission" date="2017-07" db="EMBL/GenBank/DDBJ databases">
        <title>Taro Niue Genome Assembly and Annotation.</title>
        <authorList>
            <person name="Atibalentja N."/>
            <person name="Keating K."/>
            <person name="Fields C.J."/>
        </authorList>
    </citation>
    <scope>NUCLEOTIDE SEQUENCE</scope>
    <source>
        <strain evidence="2">Niue_2</strain>
        <tissue evidence="2">Leaf</tissue>
    </source>
</reference>
<comment type="caution">
    <text evidence="2">The sequence shown here is derived from an EMBL/GenBank/DDBJ whole genome shotgun (WGS) entry which is preliminary data.</text>
</comment>
<sequence length="527" mass="57930">MVKKAQLLEDATDFTDRIKGKLVKKELTSGQSSARPNNGKKHPLNLTKGPSQERKPKAIVPYIPAKSNCKHCDKLGHTADECWRKVGVSECGGPAPIPECLSSRVPQVLCEPGTLWLLCSGFVPVHCGTVEVCVVFLDTLTPEFELYVRLRERRQWDSHFSEFVLLSLGAPARDPRGARHGPAAYGCRCGVGWSPQLFDFFLVERQLDLSSVTARLRGVLWFGGAVLHGGRVFSLVVRLGGPPDWAQSAHRFSACERDRGVRRVLNATTLGVAFLLPPLSIDVCMRAKCRALGGLLMSGNPAEQSFHRLCSTRGSCCGVSLGGSRWRRCVGRVLAVRTSCGAGEMPGVRVLREGFAPVKATTLGVAFLTRQPDVSRSDLERDMSKGRVLKATWPLVATSAESGASALVTLMERIAHECGTVEVCVVFLDTLTPKFELHVRLRERRQWDSHFPEFVLLSLGAPARDPRGARHGPAAYGCRCSVGWSPQLFDFFLVERQLDLSSMTARLFDQFEMCPGVGTVVTELWFV</sequence>
<protein>
    <submittedName>
        <fullName evidence="2">Uncharacterized protein</fullName>
    </submittedName>
</protein>
<proteinExistence type="predicted"/>
<keyword evidence="3" id="KW-1185">Reference proteome</keyword>
<dbReference type="OrthoDB" id="1750137at2759"/>
<dbReference type="EMBL" id="NMUH01004682">
    <property type="protein sequence ID" value="MQM10467.1"/>
    <property type="molecule type" value="Genomic_DNA"/>
</dbReference>
<gene>
    <name evidence="2" type="ORF">Taro_043361</name>
</gene>
<evidence type="ECO:0000313" key="2">
    <source>
        <dbReference type="EMBL" id="MQM10467.1"/>
    </source>
</evidence>
<evidence type="ECO:0000256" key="1">
    <source>
        <dbReference type="SAM" id="MobiDB-lite"/>
    </source>
</evidence>
<feature type="region of interest" description="Disordered" evidence="1">
    <location>
        <begin position="25"/>
        <end position="55"/>
    </location>
</feature>
<dbReference type="Proteomes" id="UP000652761">
    <property type="component" value="Unassembled WGS sequence"/>
</dbReference>
<name>A0A843WR73_COLES</name>
<accession>A0A843WR73</accession>
<evidence type="ECO:0000313" key="3">
    <source>
        <dbReference type="Proteomes" id="UP000652761"/>
    </source>
</evidence>
<dbReference type="AlphaFoldDB" id="A0A843WR73"/>
<organism evidence="2 3">
    <name type="scientific">Colocasia esculenta</name>
    <name type="common">Wild taro</name>
    <name type="synonym">Arum esculentum</name>
    <dbReference type="NCBI Taxonomy" id="4460"/>
    <lineage>
        <taxon>Eukaryota</taxon>
        <taxon>Viridiplantae</taxon>
        <taxon>Streptophyta</taxon>
        <taxon>Embryophyta</taxon>
        <taxon>Tracheophyta</taxon>
        <taxon>Spermatophyta</taxon>
        <taxon>Magnoliopsida</taxon>
        <taxon>Liliopsida</taxon>
        <taxon>Araceae</taxon>
        <taxon>Aroideae</taxon>
        <taxon>Colocasieae</taxon>
        <taxon>Colocasia</taxon>
    </lineage>
</organism>